<gene>
    <name evidence="1" type="ORF">K1T71_003991</name>
</gene>
<dbReference type="EMBL" id="CM034392">
    <property type="protein sequence ID" value="KAJ0180587.1"/>
    <property type="molecule type" value="Genomic_DNA"/>
</dbReference>
<proteinExistence type="predicted"/>
<evidence type="ECO:0000313" key="2">
    <source>
        <dbReference type="Proteomes" id="UP000824533"/>
    </source>
</evidence>
<sequence>MRARPLAYALREPVERALDQLMSDGVISPVATSDWATPIVPVMKKDGTIRICGDFKVTLNKCLEVDRFPLPRVEDLLAKLYGGEKYTKLDLSQAYAQFELDESKKYTVINTHKGLFMYNRLIYGLASSPGIFQRKLEQIFSDLPRVGVFLDDVIITGENDQSHLETLYEVFNRLQKYGLKIKKNKCCFFADSVTYLGFVIDKQGVHTCPNKILAIKKVTVPSNVSELRSFLGLVMYYAKFVPNLSTILAPLYRLLQKDVKYEWDHLCDVAFNRIKDVLISSEVLAHYSPELPLILTTDASSVGVGAVISHVTSEGERPIAYASRVLNSAEKSYSQIEKEALAIIYGVKKFHQYLYGRKFTLRTDHKPLVTIFGDKSGIPVMAASRIQRWAVLLAGYDYNIEYVCSNKNAADALSRLPVEVKKRQIKEVTYINFIQKFLPITRETVVKHQQKDELLQKVIWYIQNGWPRKCDSETLKPYFIRRNELFLDFGCIMWGYRIVIPVTLVEYILKELHASHLGMVKMKSMARSLVWWPGIDTAIERACVTCTTCAVENSGPARATPQPWPYIPEPWSRLHVDFLGPFHGKTFLVLVDATSKWLEVFQMHGTTANAVIKVVSDNGPPFSSREYADFMTNNGIKLSFSPVYHPSSNGAAEGAVKLCKRALKKSLRDGCDLDTALQTYLMAYRNVEHSTTGVSPAMLLQRRNLRSRLDLLRGNRTIEDKVQVAQNKQSGYAGGKTRGFKEGEEVWIRNYSGGNKWIRGSIREKIGSRNYLVGQEDGPPIKRHVDQIKKRWLYLDLQSDMAPGNNTTPPTRQLPEAGVSVEPDLPDDNIPVSVAIDSGQSLPVSPPQPPKRIRKPVTRFGIEID</sequence>
<name>A0ACC1D9P7_9NEOP</name>
<reference evidence="1 2" key="1">
    <citation type="journal article" date="2021" name="Front. Genet.">
        <title>Chromosome-Level Genome Assembly Reveals Significant Gene Expansion in the Toll and IMD Signaling Pathways of Dendrolimus kikuchii.</title>
        <authorList>
            <person name="Zhou J."/>
            <person name="Wu P."/>
            <person name="Xiong Z."/>
            <person name="Liu N."/>
            <person name="Zhao N."/>
            <person name="Ji M."/>
            <person name="Qiu Y."/>
            <person name="Yang B."/>
        </authorList>
    </citation>
    <scope>NUCLEOTIDE SEQUENCE [LARGE SCALE GENOMIC DNA]</scope>
    <source>
        <strain evidence="1">Ann1</strain>
    </source>
</reference>
<keyword evidence="2" id="KW-1185">Reference proteome</keyword>
<evidence type="ECO:0000313" key="1">
    <source>
        <dbReference type="EMBL" id="KAJ0180587.1"/>
    </source>
</evidence>
<comment type="caution">
    <text evidence="1">The sequence shown here is derived from an EMBL/GenBank/DDBJ whole genome shotgun (WGS) entry which is preliminary data.</text>
</comment>
<dbReference type="Proteomes" id="UP000824533">
    <property type="component" value="Linkage Group LG06"/>
</dbReference>
<accession>A0ACC1D9P7</accession>
<organism evidence="1 2">
    <name type="scientific">Dendrolimus kikuchii</name>
    <dbReference type="NCBI Taxonomy" id="765133"/>
    <lineage>
        <taxon>Eukaryota</taxon>
        <taxon>Metazoa</taxon>
        <taxon>Ecdysozoa</taxon>
        <taxon>Arthropoda</taxon>
        <taxon>Hexapoda</taxon>
        <taxon>Insecta</taxon>
        <taxon>Pterygota</taxon>
        <taxon>Neoptera</taxon>
        <taxon>Endopterygota</taxon>
        <taxon>Lepidoptera</taxon>
        <taxon>Glossata</taxon>
        <taxon>Ditrysia</taxon>
        <taxon>Bombycoidea</taxon>
        <taxon>Lasiocampidae</taxon>
        <taxon>Dendrolimus</taxon>
    </lineage>
</organism>
<protein>
    <submittedName>
        <fullName evidence="1">Uncharacterized protein</fullName>
    </submittedName>
</protein>